<dbReference type="AlphaFoldDB" id="A0A1X2H0B1"/>
<gene>
    <name evidence="1" type="ORF">BCR43DRAFT_518889</name>
</gene>
<evidence type="ECO:0000313" key="2">
    <source>
        <dbReference type="Proteomes" id="UP000242180"/>
    </source>
</evidence>
<name>A0A1X2H0B1_SYNRA</name>
<organism evidence="1 2">
    <name type="scientific">Syncephalastrum racemosum</name>
    <name type="common">Filamentous fungus</name>
    <dbReference type="NCBI Taxonomy" id="13706"/>
    <lineage>
        <taxon>Eukaryota</taxon>
        <taxon>Fungi</taxon>
        <taxon>Fungi incertae sedis</taxon>
        <taxon>Mucoromycota</taxon>
        <taxon>Mucoromycotina</taxon>
        <taxon>Mucoromycetes</taxon>
        <taxon>Mucorales</taxon>
        <taxon>Syncephalastraceae</taxon>
        <taxon>Syncephalastrum</taxon>
    </lineage>
</organism>
<proteinExistence type="predicted"/>
<protein>
    <submittedName>
        <fullName evidence="1">Uncharacterized protein</fullName>
    </submittedName>
</protein>
<keyword evidence="2" id="KW-1185">Reference proteome</keyword>
<comment type="caution">
    <text evidence="1">The sequence shown here is derived from an EMBL/GenBank/DDBJ whole genome shotgun (WGS) entry which is preliminary data.</text>
</comment>
<dbReference type="InParanoid" id="A0A1X2H0B1"/>
<reference evidence="1 2" key="1">
    <citation type="submission" date="2016-07" db="EMBL/GenBank/DDBJ databases">
        <title>Pervasive Adenine N6-methylation of Active Genes in Fungi.</title>
        <authorList>
            <consortium name="DOE Joint Genome Institute"/>
            <person name="Mondo S.J."/>
            <person name="Dannebaum R.O."/>
            <person name="Kuo R.C."/>
            <person name="Labutti K."/>
            <person name="Haridas S."/>
            <person name="Kuo A."/>
            <person name="Salamov A."/>
            <person name="Ahrendt S.R."/>
            <person name="Lipzen A."/>
            <person name="Sullivan W."/>
            <person name="Andreopoulos W.B."/>
            <person name="Clum A."/>
            <person name="Lindquist E."/>
            <person name="Daum C."/>
            <person name="Ramamoorthy G.K."/>
            <person name="Gryganskyi A."/>
            <person name="Culley D."/>
            <person name="Magnuson J.K."/>
            <person name="James T.Y."/>
            <person name="O'Malley M.A."/>
            <person name="Stajich J.E."/>
            <person name="Spatafora J.W."/>
            <person name="Visel A."/>
            <person name="Grigoriev I.V."/>
        </authorList>
    </citation>
    <scope>NUCLEOTIDE SEQUENCE [LARGE SCALE GENOMIC DNA]</scope>
    <source>
        <strain evidence="1 2">NRRL 2496</strain>
    </source>
</reference>
<accession>A0A1X2H0B1</accession>
<dbReference type="EMBL" id="MCGN01000012">
    <property type="protein sequence ID" value="ORY90424.1"/>
    <property type="molecule type" value="Genomic_DNA"/>
</dbReference>
<sequence length="204" mass="22656">MFKSQRFHQSSGKDKTIYHYTKGGEIRDSRDLTTATVKMKSNFKRTNFVVQGIPSHSASTAFDSDSQAILHHSMHVKVEPTLGTEVFWIGEGDFRDRTELSSRRTVLVPVASSESIAVEETVSDGDIINSSNETSGHDCGNKATYKFGYSTNEDMYKVLPAVRLMRAATEARLPLRDSRAAIRVERRYNLKSATSAQSGHSAFG</sequence>
<dbReference type="Proteomes" id="UP000242180">
    <property type="component" value="Unassembled WGS sequence"/>
</dbReference>
<evidence type="ECO:0000313" key="1">
    <source>
        <dbReference type="EMBL" id="ORY90424.1"/>
    </source>
</evidence>